<dbReference type="AlphaFoldDB" id="A0A6S7JFN3"/>
<dbReference type="Pfam" id="PF17921">
    <property type="entry name" value="Integrase_H2C2"/>
    <property type="match status" value="1"/>
</dbReference>
<dbReference type="Proteomes" id="UP001152795">
    <property type="component" value="Unassembled WGS sequence"/>
</dbReference>
<dbReference type="SUPFAM" id="SSF53098">
    <property type="entry name" value="Ribonuclease H-like"/>
    <property type="match status" value="1"/>
</dbReference>
<dbReference type="Pfam" id="PF18701">
    <property type="entry name" value="DUF5641"/>
    <property type="match status" value="1"/>
</dbReference>
<proteinExistence type="predicted"/>
<dbReference type="InterPro" id="IPR041588">
    <property type="entry name" value="Integrase_H2C2"/>
</dbReference>
<organism evidence="2 3">
    <name type="scientific">Paramuricea clavata</name>
    <name type="common">Red gorgonian</name>
    <name type="synonym">Violescent sea-whip</name>
    <dbReference type="NCBI Taxonomy" id="317549"/>
    <lineage>
        <taxon>Eukaryota</taxon>
        <taxon>Metazoa</taxon>
        <taxon>Cnidaria</taxon>
        <taxon>Anthozoa</taxon>
        <taxon>Octocorallia</taxon>
        <taxon>Malacalcyonacea</taxon>
        <taxon>Plexauridae</taxon>
        <taxon>Paramuricea</taxon>
    </lineage>
</organism>
<dbReference type="PANTHER" id="PTHR47331">
    <property type="entry name" value="PHD-TYPE DOMAIN-CONTAINING PROTEIN"/>
    <property type="match status" value="1"/>
</dbReference>
<evidence type="ECO:0000313" key="2">
    <source>
        <dbReference type="EMBL" id="CAB4029281.1"/>
    </source>
</evidence>
<dbReference type="InterPro" id="IPR040676">
    <property type="entry name" value="DUF5641"/>
</dbReference>
<protein>
    <submittedName>
        <fullName evidence="2">Integrase core domain</fullName>
    </submittedName>
</protein>
<reference evidence="2" key="1">
    <citation type="submission" date="2020-04" db="EMBL/GenBank/DDBJ databases">
        <authorList>
            <person name="Alioto T."/>
            <person name="Alioto T."/>
            <person name="Gomez Garrido J."/>
        </authorList>
    </citation>
    <scope>NUCLEOTIDE SEQUENCE</scope>
    <source>
        <strain evidence="2">A484AB</strain>
    </source>
</reference>
<dbReference type="Pfam" id="PF05380">
    <property type="entry name" value="Peptidase_A17"/>
    <property type="match status" value="1"/>
</dbReference>
<gene>
    <name evidence="2" type="ORF">PACLA_8A037087</name>
</gene>
<dbReference type="InterPro" id="IPR012337">
    <property type="entry name" value="RNaseH-like_sf"/>
</dbReference>
<feature type="region of interest" description="Disordered" evidence="1">
    <location>
        <begin position="708"/>
        <end position="749"/>
    </location>
</feature>
<dbReference type="Gene3D" id="1.10.340.70">
    <property type="match status" value="1"/>
</dbReference>
<dbReference type="GO" id="GO:0003676">
    <property type="term" value="F:nucleic acid binding"/>
    <property type="evidence" value="ECO:0007669"/>
    <property type="project" value="InterPro"/>
</dbReference>
<dbReference type="Gene3D" id="3.30.420.10">
    <property type="entry name" value="Ribonuclease H-like superfamily/Ribonuclease H"/>
    <property type="match status" value="1"/>
</dbReference>
<evidence type="ECO:0000256" key="1">
    <source>
        <dbReference type="SAM" id="MobiDB-lite"/>
    </source>
</evidence>
<dbReference type="InterPro" id="IPR008042">
    <property type="entry name" value="Retrotrans_Pao"/>
</dbReference>
<accession>A0A6S7JFN3</accession>
<evidence type="ECO:0000313" key="3">
    <source>
        <dbReference type="Proteomes" id="UP001152795"/>
    </source>
</evidence>
<keyword evidence="3" id="KW-1185">Reference proteome</keyword>
<dbReference type="InterPro" id="IPR036397">
    <property type="entry name" value="RNaseH_sf"/>
</dbReference>
<dbReference type="OrthoDB" id="5867845at2759"/>
<sequence length="763" mass="86627">MGHKSNSQPLGEDLTYVEVMSPNLVTPNQAVLGVAWDTITDEFVFQFDNFLSKCASLEQTKRNLLSASASIFDPLGVIAPVTARIKTIFQLLCKDKLNWDDLIPPALASIWNKFLEELKSLREVREPHLNFHSGIRVELHGFCDSSKEVYSAVIYLRFVCSKSAKVSFFGGENQGELNPADIPTRISTSLVECFSGCWFTGPSVLLSQPSAYRGERSDTLCDQTSLGGKVVEEVSHSSDVLFNNVTRNDIPGETCSLSDVIDCTRYSSLYKLVVTTGYVIRFLNNLRKRTKEHGNLITENVLTADEYEQALHMWIKEEQSLIKGQSNFANVCASLNLFEDKGGFLLLKGRFANSNLRYQDRHPMILRGNESYFTQLVIWDAHKASMHHGVESTLARVRSNYWIVKGRKSVKEVLRKCVICKRYQGKPMCAPASPDLPQCRIDHSGFAFQATGLDFAGPLFVKDGAETVKTYILLLTCATSRAIHLELVYSMSSDGFLRGFRRFVARRGVPDVIINDNFKTFKSAEVKRFMSCHVKAFGNSLFYQRPHGGVAFTSDSSGHENDLDEPLTPFHLMYGRGYYNRMKNTDTILTASLGQYKQRLKHLRKILRDCWTRFRREYLNELRQMNLYRKRKTNTRGLTVGDVVLIKEDEPAPRAQWRIGRVLQLVKGRDGLVRGAKLKVLSMGGAQSSVHRPLQRLIPFEIVQDDVDKHEGDDNDKNAEQHNTTETESRADERKGSRRPTRKAAIDGENLRRIREQYTQRNI</sequence>
<comment type="caution">
    <text evidence="2">The sequence shown here is derived from an EMBL/GenBank/DDBJ whole genome shotgun (WGS) entry which is preliminary data.</text>
</comment>
<dbReference type="PANTHER" id="PTHR47331:SF2">
    <property type="match status" value="1"/>
</dbReference>
<dbReference type="EMBL" id="CACRXK020016063">
    <property type="protein sequence ID" value="CAB4029281.1"/>
    <property type="molecule type" value="Genomic_DNA"/>
</dbReference>
<name>A0A6S7JFN3_PARCT</name>
<feature type="compositionally biased region" description="Basic and acidic residues" evidence="1">
    <location>
        <begin position="708"/>
        <end position="735"/>
    </location>
</feature>